<dbReference type="EMBL" id="SMFR01000003">
    <property type="protein sequence ID" value="TCJ95018.1"/>
    <property type="molecule type" value="Genomic_DNA"/>
</dbReference>
<dbReference type="GO" id="GO:0006633">
    <property type="term" value="P:fatty acid biosynthetic process"/>
    <property type="evidence" value="ECO:0007669"/>
    <property type="project" value="InterPro"/>
</dbReference>
<comment type="caution">
    <text evidence="9">The sequence shown here is derived from an EMBL/GenBank/DDBJ whole genome shotgun (WGS) entry which is preliminary data.</text>
</comment>
<evidence type="ECO:0000256" key="5">
    <source>
        <dbReference type="SAM" id="MobiDB-lite"/>
    </source>
</evidence>
<keyword evidence="3" id="KW-0808">Transferase</keyword>
<organism evidence="9 10">
    <name type="scientific">Nocardia alba</name>
    <dbReference type="NCBI Taxonomy" id="225051"/>
    <lineage>
        <taxon>Bacteria</taxon>
        <taxon>Bacillati</taxon>
        <taxon>Actinomycetota</taxon>
        <taxon>Actinomycetes</taxon>
        <taxon>Mycobacteriales</taxon>
        <taxon>Nocardiaceae</taxon>
        <taxon>Nocardia</taxon>
    </lineage>
</organism>
<dbReference type="CDD" id="cd08953">
    <property type="entry name" value="KR_2_SDR_x"/>
    <property type="match status" value="1"/>
</dbReference>
<dbReference type="InterPro" id="IPR016039">
    <property type="entry name" value="Thiolase-like"/>
</dbReference>
<feature type="region of interest" description="Disordered" evidence="5">
    <location>
        <begin position="1100"/>
        <end position="1196"/>
    </location>
</feature>
<dbReference type="InterPro" id="IPR016035">
    <property type="entry name" value="Acyl_Trfase/lysoPLipase"/>
</dbReference>
<evidence type="ECO:0000259" key="8">
    <source>
        <dbReference type="PROSITE" id="PS52019"/>
    </source>
</evidence>
<dbReference type="InterPro" id="IPR009081">
    <property type="entry name" value="PP-bd_ACP"/>
</dbReference>
<feature type="domain" description="Carrier" evidence="6">
    <location>
        <begin position="1208"/>
        <end position="1285"/>
    </location>
</feature>
<dbReference type="SUPFAM" id="SSF52151">
    <property type="entry name" value="FabD/lysophospholipase-like"/>
    <property type="match status" value="1"/>
</dbReference>
<feature type="domain" description="Ketosynthase family 3 (KS3)" evidence="7">
    <location>
        <begin position="19"/>
        <end position="475"/>
    </location>
</feature>
<dbReference type="Pfam" id="PF02801">
    <property type="entry name" value="Ketoacyl-synt_C"/>
    <property type="match status" value="1"/>
</dbReference>
<feature type="active site" description="Proton donor; for dehydratase activity" evidence="4">
    <location>
        <position position="2308"/>
    </location>
</feature>
<dbReference type="InterPro" id="IPR042104">
    <property type="entry name" value="PKS_dehydratase_sf"/>
</dbReference>
<feature type="domain" description="PKS/mFAS DH" evidence="8">
    <location>
        <begin position="2103"/>
        <end position="2393"/>
    </location>
</feature>
<dbReference type="InterPro" id="IPR004432">
    <property type="entry name" value="Omega_3_polyunsat_FA_synth"/>
</dbReference>
<dbReference type="InterPro" id="IPR049900">
    <property type="entry name" value="PKS_mFAS_DH"/>
</dbReference>
<gene>
    <name evidence="9" type="ORF">DFR71_3932</name>
</gene>
<dbReference type="Gene3D" id="3.40.50.720">
    <property type="entry name" value="NAD(P)-binding Rossmann-like Domain"/>
    <property type="match status" value="1"/>
</dbReference>
<evidence type="ECO:0000313" key="10">
    <source>
        <dbReference type="Proteomes" id="UP000294856"/>
    </source>
</evidence>
<keyword evidence="1" id="KW-0596">Phosphopantetheine</keyword>
<dbReference type="Gene3D" id="3.40.366.10">
    <property type="entry name" value="Malonyl-Coenzyme A Acyl Carrier Protein, domain 2"/>
    <property type="match status" value="1"/>
</dbReference>
<dbReference type="SUPFAM" id="SSF55048">
    <property type="entry name" value="Probable ACP-binding domain of malonyl-CoA ACP transacylase"/>
    <property type="match status" value="1"/>
</dbReference>
<keyword evidence="10" id="KW-1185">Reference proteome</keyword>
<dbReference type="NCBIfam" id="TIGR02813">
    <property type="entry name" value="omega_3_PfaA"/>
    <property type="match status" value="1"/>
</dbReference>
<dbReference type="SMART" id="SM00827">
    <property type="entry name" value="PKS_AT"/>
    <property type="match status" value="1"/>
</dbReference>
<dbReference type="SUPFAM" id="SSF53901">
    <property type="entry name" value="Thiolase-like"/>
    <property type="match status" value="1"/>
</dbReference>
<dbReference type="Gene3D" id="3.40.47.10">
    <property type="match status" value="1"/>
</dbReference>
<dbReference type="Pfam" id="PF08659">
    <property type="entry name" value="KR"/>
    <property type="match status" value="1"/>
</dbReference>
<dbReference type="InterPro" id="IPR057326">
    <property type="entry name" value="KR_dom"/>
</dbReference>
<dbReference type="InterPro" id="IPR014031">
    <property type="entry name" value="Ketoacyl_synth_C"/>
</dbReference>
<feature type="domain" description="Carrier" evidence="6">
    <location>
        <begin position="1301"/>
        <end position="1378"/>
    </location>
</feature>
<dbReference type="SMART" id="SM00825">
    <property type="entry name" value="PKS_KS"/>
    <property type="match status" value="1"/>
</dbReference>
<feature type="active site" description="Proton acceptor; for dehydratase activity" evidence="4">
    <location>
        <position position="2135"/>
    </location>
</feature>
<dbReference type="InterPro" id="IPR052568">
    <property type="entry name" value="PKS-FAS_Synthase"/>
</dbReference>
<evidence type="ECO:0000256" key="1">
    <source>
        <dbReference type="ARBA" id="ARBA00022450"/>
    </source>
</evidence>
<evidence type="ECO:0000259" key="6">
    <source>
        <dbReference type="PROSITE" id="PS50075"/>
    </source>
</evidence>
<dbReference type="SUPFAM" id="SSF51735">
    <property type="entry name" value="NAD(P)-binding Rossmann-fold domains"/>
    <property type="match status" value="1"/>
</dbReference>
<evidence type="ECO:0000256" key="3">
    <source>
        <dbReference type="ARBA" id="ARBA00022679"/>
    </source>
</evidence>
<dbReference type="Gene3D" id="3.10.129.110">
    <property type="entry name" value="Polyketide synthase dehydratase"/>
    <property type="match status" value="1"/>
</dbReference>
<sequence length="2405" mass="251728">MNDHLRHSEDPAMTRRLADNPIAIVGLSGLFPMAANFRDFWQNVVDAADCMSDVPSTHWNLDDYYDADPTAPDKTYCRRGGFVPEMPFSVTEFGLPPNQLEVTTVVQLLSLLVARDVLADAGAVGSDWYRPERTGVVLGVAGPTTLSHPLAARLSTPVLKEVIRSCGLTQADAEQIAQKYADAFPSWEENSFPGLLGNVIAGRVANRLDLGGMNCTVDAACASSLSAVHVAISELVSGRADMMITGGCDTENSIFGYLCFSKVGALSRSGVIKPLDDSADGTLVGEGIGMIALKRLADAERDGDRVYAVIKGIGSSSDGRFKSIYAPRAEGQQAALHRAYEDADCSPATIGLFEAHATGTRVGDQTELAALTTVLREATDEIGYAAIGSVKSQIGHTKGAAGAASLIKLALALHHKVLPPTINVTAPNKALDDTSPLYINTRTRPWIRDPHRPQRRAAASAMGFGGTNFHAILEEANEGRGHALTMHRTARVQLWHAASTAELASLLSSGAAPNGDAGIPAEHARVGFVARDDEDAAALRALAVTELAGDADEWTHPRGIVFRRRALPDLKIGALFAGQGSQYVDMGLAAVLNNPTVAGAFDEANAVFADAARPPASVVFPAPVFDPELRNAQEATLRRTEFAQPAIAALSVGQYRFLSERGLTCEGFMGHSFGELTALWAVDSLDAVDYFTLARARGAAMAIHTDADAGTMAAVQADRDQVGAILADHPDVSVCNHNAPDQVVVGGGTDAVAAFVAAGRAQGLTVRELSVAGAFHTRYVAHAVEPFKAAVKGVAIRAPKAKIYANSRDAEYGARVATNRRVLTDQLLETVEFVAGLRAMQADGCNVFVEFGPKATLTSLVRRTLGAEVIALSTDQGPTGDSDVALKKAALQLAVLGAPIVDIHRHDAAPFAVPAAPGMVVRLNGRDFVPESRKDLYRKGIEEKVVLEAVTQARAAAEADAAAQAQVAARAHTAERERLTTEAYTAGRNDAARTPAVTRELVSAEAPAVAPVRAESTIGHQPATGYDVAAQQHLDIHSRYAQGQLEVAEGLVSVLRDAQRTGGVDDRLHETVHAIKEQSLAIGRTHVQVNEILASLSGLELGSPAPTVDFPSTHGTNGFHAELPTGNGNGSHTPAAALLDHRTATEPSAPNAHPYSPAPQRTAATPEPQPARAADVPTTRRTVDTEPAPQAAMPAAVTVSEPPALDADAVWSVLSQVVSDKTGYPTDMLALSLDLEADLGVDSIKRVQIMGAVGERIEGVPAVGPEQVAELRTLSDIVNFVAESVVSGALPAATGPALDADAVWSVLSQVVSDKTGYPTDMLALSLDLEADLGVDSIKRVQIMGAVGERIEGVPAVGPEQVAELRTLSDIVNFVAASVVSVPSAASATTGPALDADAVWSVLSQVVSDKTGYPTEMLAPALDLEADLGVDSIKRVQIMGAVGERIEGVPAVGPEQVAELRTLSDIVNFVAASVVSVPGVAPVTDSVVDADAVWSALVQVVSEKTGYPTEMLAPALDLEADLGVDSIKRVQIMGAVGERIDGVPAVGPEQVAELRTLSDIVDFVAGSAAPAATTAAPAVGSEAVPAGDRGLQRGIEEDPVLLRIVPVALPEIDRVDQPYAADRTALIIDHGDNTAATLATGLEQQGWTVHTATVAARDDAGVAAWDGAVVHAAIESTLKAVARLDLCLTVLPADSQWLVGGHRLADTIHTATLVHDRLVATAEAGTRAAFVTLTRIDGVLGHQGDSAAAAAVVGGVSGLVKTLAQEAPGLFCRALDLSPLLTDEAVIVSLLAELDDAAIDAREVGVDAEHTRWTLRPQPVESATPATELALTTDDVLVVTGGARGVTARCVRELAARKPCEFLLLGRTELADEPQWAAGVADDALKAAAIAAVRAAGEQPTPKQIDRIVRDLLAQREIRATVDAVAATGARVRYLAVDITDAEATERALAPDAGRITGIVHGAGALADSLLPAKTADDIRLVLATKLDGLYNVVSALPEATLGHLILFGSVAGVYGNPGQADYAVANEALNRAAVSWRRQGLAGHVTTVNWGAWDGGMVTPQLREVFLARGVALLGMDAGARMFAEQFAPDRADDVSVLVGPAAPLATAVILTATSPFTAHRDLAPLASDPVIGDHRVGKCPVFPAAAGLGWAINVLERANPGLRVVECTGFEVLRGIVYDGKDERSYRLDAQAGTVIGDRLSITVWIRSDEPGKTLAPSHFTGTFLLAAETASAPVVSGWPGYAIGVGPENGLDVYRDADLFHGPLLQGVRRILERADRRLVVEGKLPDARIGAGNYAGALHSPALADVAIQAGALLGVWFMNSACLPLSIGRIEYFAPLPDDSSFVLVVDDLRANATGTEVTVTVTACEPDGTVLQRYRDLAVIATPEMTEKFAEAVRLREQRA</sequence>
<dbReference type="InterPro" id="IPR014030">
    <property type="entry name" value="Ketoacyl_synth_N"/>
</dbReference>
<dbReference type="Gene3D" id="3.30.70.250">
    <property type="entry name" value="Malonyl-CoA ACP transacylase, ACP-binding"/>
    <property type="match status" value="1"/>
</dbReference>
<feature type="domain" description="Carrier" evidence="6">
    <location>
        <begin position="1396"/>
        <end position="1473"/>
    </location>
</feature>
<accession>A0A4R1FRQ1</accession>
<dbReference type="InterPro" id="IPR018201">
    <property type="entry name" value="Ketoacyl_synth_AS"/>
</dbReference>
<feature type="region of interest" description="C-terminal hotdog fold" evidence="4">
    <location>
        <begin position="2244"/>
        <end position="2393"/>
    </location>
</feature>
<dbReference type="CDD" id="cd00833">
    <property type="entry name" value="PKS"/>
    <property type="match status" value="1"/>
</dbReference>
<protein>
    <submittedName>
        <fullName evidence="9">Polyketide-type polyunsaturated fatty acid synthase PfaA</fullName>
    </submittedName>
</protein>
<dbReference type="InterPro" id="IPR013968">
    <property type="entry name" value="PKS_KR"/>
</dbReference>
<dbReference type="Pfam" id="PF00550">
    <property type="entry name" value="PP-binding"/>
    <property type="match status" value="4"/>
</dbReference>
<dbReference type="Gene3D" id="1.10.1200.10">
    <property type="entry name" value="ACP-like"/>
    <property type="match status" value="4"/>
</dbReference>
<dbReference type="InterPro" id="IPR016036">
    <property type="entry name" value="Malonyl_transacylase_ACP-bd"/>
</dbReference>
<dbReference type="STRING" id="1210063.GCA_001612665_03591"/>
<dbReference type="PROSITE" id="PS52004">
    <property type="entry name" value="KS3_2"/>
    <property type="match status" value="1"/>
</dbReference>
<dbReference type="SMART" id="SM00822">
    <property type="entry name" value="PKS_KR"/>
    <property type="match status" value="1"/>
</dbReference>
<dbReference type="OrthoDB" id="9778690at2"/>
<dbReference type="InterPro" id="IPR036736">
    <property type="entry name" value="ACP-like_sf"/>
</dbReference>
<dbReference type="PANTHER" id="PTHR43074:SF1">
    <property type="entry name" value="BETA-KETOACYL SYNTHASE FAMILY PROTEIN-RELATED"/>
    <property type="match status" value="1"/>
</dbReference>
<dbReference type="RefSeq" id="WP_132369987.1">
    <property type="nucleotide sequence ID" value="NZ_SMFR01000003.1"/>
</dbReference>
<dbReference type="PROSITE" id="PS00606">
    <property type="entry name" value="KS3_1"/>
    <property type="match status" value="1"/>
</dbReference>
<dbReference type="SUPFAM" id="SSF47336">
    <property type="entry name" value="ACP-like"/>
    <property type="match status" value="4"/>
</dbReference>
<dbReference type="PANTHER" id="PTHR43074">
    <property type="entry name" value="OMEGA-3 POLYUNSATURATED FATTY ACID SYNTHASE PFAB-RELATED"/>
    <property type="match status" value="1"/>
</dbReference>
<feature type="domain" description="Carrier" evidence="6">
    <location>
        <begin position="1487"/>
        <end position="1567"/>
    </location>
</feature>
<evidence type="ECO:0000256" key="2">
    <source>
        <dbReference type="ARBA" id="ARBA00022553"/>
    </source>
</evidence>
<dbReference type="PROSITE" id="PS52019">
    <property type="entry name" value="PKS_MFAS_DH"/>
    <property type="match status" value="1"/>
</dbReference>
<dbReference type="Pfam" id="PF00109">
    <property type="entry name" value="ketoacyl-synt"/>
    <property type="match status" value="1"/>
</dbReference>
<dbReference type="InterPro" id="IPR036291">
    <property type="entry name" value="NAD(P)-bd_dom_sf"/>
</dbReference>
<dbReference type="Pfam" id="PF00698">
    <property type="entry name" value="Acyl_transf_1"/>
    <property type="match status" value="1"/>
</dbReference>
<evidence type="ECO:0000256" key="4">
    <source>
        <dbReference type="PROSITE-ProRule" id="PRU01363"/>
    </source>
</evidence>
<proteinExistence type="predicted"/>
<evidence type="ECO:0000259" key="7">
    <source>
        <dbReference type="PROSITE" id="PS52004"/>
    </source>
</evidence>
<reference evidence="9 10" key="1">
    <citation type="submission" date="2019-03" db="EMBL/GenBank/DDBJ databases">
        <title>Genomic Encyclopedia of Type Strains, Phase IV (KMG-IV): sequencing the most valuable type-strain genomes for metagenomic binning, comparative biology and taxonomic classification.</title>
        <authorList>
            <person name="Goeker M."/>
        </authorList>
    </citation>
    <scope>NUCLEOTIDE SEQUENCE [LARGE SCALE GENOMIC DNA]</scope>
    <source>
        <strain evidence="9 10">DSM 44684</strain>
    </source>
</reference>
<feature type="region of interest" description="N-terminal hotdog fold" evidence="4">
    <location>
        <begin position="2103"/>
        <end position="2232"/>
    </location>
</feature>
<dbReference type="PROSITE" id="PS50075">
    <property type="entry name" value="CARRIER"/>
    <property type="match status" value="4"/>
</dbReference>
<dbReference type="InterPro" id="IPR014043">
    <property type="entry name" value="Acyl_transferase_dom"/>
</dbReference>
<dbReference type="InterPro" id="IPR020841">
    <property type="entry name" value="PKS_Beta-ketoAc_synthase_dom"/>
</dbReference>
<evidence type="ECO:0000313" key="9">
    <source>
        <dbReference type="EMBL" id="TCJ95018.1"/>
    </source>
</evidence>
<dbReference type="InterPro" id="IPR001227">
    <property type="entry name" value="Ac_transferase_dom_sf"/>
</dbReference>
<keyword evidence="2" id="KW-0597">Phosphoprotein</keyword>
<dbReference type="GO" id="GO:0004315">
    <property type="term" value="F:3-oxoacyl-[acyl-carrier-protein] synthase activity"/>
    <property type="evidence" value="ECO:0007669"/>
    <property type="project" value="InterPro"/>
</dbReference>
<name>A0A4R1FRQ1_9NOCA</name>
<dbReference type="Proteomes" id="UP000294856">
    <property type="component" value="Unassembled WGS sequence"/>
</dbReference>